<feature type="domain" description="Ig-like" evidence="14">
    <location>
        <begin position="202"/>
        <end position="292"/>
    </location>
</feature>
<evidence type="ECO:0000313" key="18">
    <source>
        <dbReference type="RefSeq" id="XP_025032329.1"/>
    </source>
</evidence>
<keyword evidence="7 12" id="KW-0472">Membrane</keyword>
<evidence type="ECO:0000256" key="5">
    <source>
        <dbReference type="ARBA" id="ARBA00022859"/>
    </source>
</evidence>
<keyword evidence="5" id="KW-0391">Immunity</keyword>
<name>A0A9F3QW18_PYTBI</name>
<keyword evidence="3 12" id="KW-0812">Transmembrane</keyword>
<feature type="chain" id="PRO_5044698260" evidence="13">
    <location>
        <begin position="18"/>
        <end position="391"/>
    </location>
</feature>
<evidence type="ECO:0000256" key="2">
    <source>
        <dbReference type="ARBA" id="ARBA00022451"/>
    </source>
</evidence>
<reference evidence="16 17" key="1">
    <citation type="submission" date="2025-04" db="UniProtKB">
        <authorList>
            <consortium name="RefSeq"/>
        </authorList>
    </citation>
    <scope>IDENTIFICATION</scope>
    <source>
        <tissue evidence="16 17">Liver</tissue>
    </source>
</reference>
<keyword evidence="9" id="KW-0325">Glycoprotein</keyword>
<dbReference type="Pfam" id="PF00129">
    <property type="entry name" value="MHC_I"/>
    <property type="match status" value="1"/>
</dbReference>
<evidence type="ECO:0000313" key="15">
    <source>
        <dbReference type="Proteomes" id="UP000695026"/>
    </source>
</evidence>
<feature type="signal peptide" evidence="13">
    <location>
        <begin position="1"/>
        <end position="17"/>
    </location>
</feature>
<dbReference type="GeneID" id="103066805"/>
<evidence type="ECO:0000256" key="7">
    <source>
        <dbReference type="ARBA" id="ARBA00023136"/>
    </source>
</evidence>
<dbReference type="AlphaFoldDB" id="A0A9F3QW18"/>
<dbReference type="RefSeq" id="XP_025032332.1">
    <property type="nucleotide sequence ID" value="XM_025176564.1"/>
</dbReference>
<evidence type="ECO:0000259" key="14">
    <source>
        <dbReference type="PROSITE" id="PS50835"/>
    </source>
</evidence>
<evidence type="ECO:0000313" key="17">
    <source>
        <dbReference type="RefSeq" id="XP_025032328.1"/>
    </source>
</evidence>
<dbReference type="InterPro" id="IPR013783">
    <property type="entry name" value="Ig-like_fold"/>
</dbReference>
<evidence type="ECO:0000256" key="6">
    <source>
        <dbReference type="ARBA" id="ARBA00022989"/>
    </source>
</evidence>
<evidence type="ECO:0000256" key="4">
    <source>
        <dbReference type="ARBA" id="ARBA00022729"/>
    </source>
</evidence>
<evidence type="ECO:0000256" key="3">
    <source>
        <dbReference type="ARBA" id="ARBA00022692"/>
    </source>
</evidence>
<dbReference type="InterPro" id="IPR011162">
    <property type="entry name" value="MHC_I/II-like_Ag-recog"/>
</dbReference>
<dbReference type="RefSeq" id="XP_025032331.1">
    <property type="nucleotide sequence ID" value="XM_025176563.1"/>
</dbReference>
<dbReference type="OMA" id="SSXESTH"/>
<dbReference type="FunFam" id="2.60.40.10:FF:000204">
    <property type="entry name" value="Major histocompatibility complex, class I-related protein"/>
    <property type="match status" value="1"/>
</dbReference>
<dbReference type="PROSITE" id="PS50835">
    <property type="entry name" value="IG_LIKE"/>
    <property type="match status" value="1"/>
</dbReference>
<dbReference type="RefSeq" id="XP_025032330.1">
    <property type="nucleotide sequence ID" value="XM_025176562.1"/>
</dbReference>
<evidence type="ECO:0000313" key="21">
    <source>
        <dbReference type="RefSeq" id="XP_025032332.1"/>
    </source>
</evidence>
<dbReference type="Gene3D" id="2.60.40.10">
    <property type="entry name" value="Immunoglobulins"/>
    <property type="match status" value="1"/>
</dbReference>
<keyword evidence="8" id="KW-1015">Disulfide bond</keyword>
<evidence type="ECO:0000256" key="12">
    <source>
        <dbReference type="SAM" id="Phobius"/>
    </source>
</evidence>
<dbReference type="OrthoDB" id="8936120at2759"/>
<dbReference type="SUPFAM" id="SSF48726">
    <property type="entry name" value="Immunoglobulin"/>
    <property type="match status" value="1"/>
</dbReference>
<organism evidence="15 16">
    <name type="scientific">Python bivittatus</name>
    <name type="common">Burmese python</name>
    <name type="synonym">Python molurus bivittatus</name>
    <dbReference type="NCBI Taxonomy" id="176946"/>
    <lineage>
        <taxon>Eukaryota</taxon>
        <taxon>Metazoa</taxon>
        <taxon>Chordata</taxon>
        <taxon>Craniata</taxon>
        <taxon>Vertebrata</taxon>
        <taxon>Euteleostomi</taxon>
        <taxon>Lepidosauria</taxon>
        <taxon>Squamata</taxon>
        <taxon>Bifurcata</taxon>
        <taxon>Unidentata</taxon>
        <taxon>Episquamata</taxon>
        <taxon>Toxicofera</taxon>
        <taxon>Serpentes</taxon>
        <taxon>Henophidia</taxon>
        <taxon>Pythonidae</taxon>
        <taxon>Python</taxon>
    </lineage>
</organism>
<evidence type="ECO:0000313" key="19">
    <source>
        <dbReference type="RefSeq" id="XP_025032330.1"/>
    </source>
</evidence>
<dbReference type="PANTHER" id="PTHR16675">
    <property type="entry name" value="MHC CLASS I-RELATED"/>
    <property type="match status" value="1"/>
</dbReference>
<dbReference type="KEGG" id="pbi:103066805"/>
<feature type="transmembrane region" description="Helical" evidence="12">
    <location>
        <begin position="300"/>
        <end position="320"/>
    </location>
</feature>
<dbReference type="RefSeq" id="XP_025032328.1">
    <property type="nucleotide sequence ID" value="XM_025176560.1"/>
</dbReference>
<dbReference type="Pfam" id="PF07654">
    <property type="entry name" value="C1-set"/>
    <property type="match status" value="1"/>
</dbReference>
<dbReference type="GO" id="GO:0006955">
    <property type="term" value="P:immune response"/>
    <property type="evidence" value="ECO:0007669"/>
    <property type="project" value="TreeGrafter"/>
</dbReference>
<sequence>MRLLFLISSCLLEGCLASWHSLSYSYTFVSEPSRGLPRFSILESLDHYPVNLYDSNTQSFRPLIPWMEKLQKEEQKVWDDFTQAAKQAEKQFRLNLRTLQKYYNHSQGLHILQWRYGCEIGGDGHKGGSDQDGYDGRTFLSFDKETLTWTAADVAAQVSKRKLEGEPSFAHHLKYYLEETCLRILRKRLKYGKESLLRKETPVVTVTSKTEANGMESLVCRVHGFYPKEIDASWRRDGEVWLQDTLHGSVAPNADGTFHLWLSVEIDPQEWERYQCHVEHDSLQEPVDVALNKPAYKKRLLHMSFWVLILLILLILICAFRKSVSQRRKRIPAQLRDFGMKETAEKRDPHQAAPEQDNEVCNAQWKKEVETHEKMLSGRKTKEVETHETPD</sequence>
<evidence type="ECO:0000256" key="9">
    <source>
        <dbReference type="ARBA" id="ARBA00023180"/>
    </source>
</evidence>
<evidence type="ECO:0000313" key="20">
    <source>
        <dbReference type="RefSeq" id="XP_025032331.1"/>
    </source>
</evidence>
<protein>
    <submittedName>
        <fullName evidence="16 17">Major histocompatibility complex class I-related gene protein-like isoform X1</fullName>
    </submittedName>
</protein>
<keyword evidence="15" id="KW-1185">Reference proteome</keyword>
<evidence type="ECO:0000256" key="1">
    <source>
        <dbReference type="ARBA" id="ARBA00004479"/>
    </source>
</evidence>
<proteinExistence type="inferred from homology"/>
<dbReference type="Gene3D" id="3.30.500.10">
    <property type="entry name" value="MHC class I-like antigen recognition-like"/>
    <property type="match status" value="1"/>
</dbReference>
<evidence type="ECO:0000313" key="22">
    <source>
        <dbReference type="RefSeq" id="XP_025032333.1"/>
    </source>
</evidence>
<evidence type="ECO:0000313" key="16">
    <source>
        <dbReference type="RefSeq" id="XP_015746499.2"/>
    </source>
</evidence>
<dbReference type="InterPro" id="IPR037055">
    <property type="entry name" value="MHC_I-like_Ag-recog_sf"/>
</dbReference>
<keyword evidence="6 12" id="KW-1133">Transmembrane helix</keyword>
<dbReference type="PANTHER" id="PTHR16675:SF242">
    <property type="entry name" value="MAJOR HISTOCOMPATIBILITY COMPLEX CLASS I-RELATED GENE PROTEIN"/>
    <property type="match status" value="1"/>
</dbReference>
<dbReference type="SMART" id="SM00407">
    <property type="entry name" value="IGc1"/>
    <property type="match status" value="1"/>
</dbReference>
<comment type="subcellular location">
    <subcellularLocation>
        <location evidence="1">Membrane</location>
        <topology evidence="1">Single-pass type I membrane protein</topology>
    </subcellularLocation>
</comment>
<dbReference type="FunFam" id="3.30.500.10:FF:000001">
    <property type="entry name" value="H-2 class I histocompatibility antigen, alpha chain"/>
    <property type="match status" value="1"/>
</dbReference>
<dbReference type="SUPFAM" id="SSF54452">
    <property type="entry name" value="MHC antigen-recognition domain"/>
    <property type="match status" value="1"/>
</dbReference>
<dbReference type="GO" id="GO:0002474">
    <property type="term" value="P:antigen processing and presentation of peptide antigen via MHC class I"/>
    <property type="evidence" value="ECO:0007669"/>
    <property type="project" value="UniProtKB-KW"/>
</dbReference>
<dbReference type="GO" id="GO:0005615">
    <property type="term" value="C:extracellular space"/>
    <property type="evidence" value="ECO:0007669"/>
    <property type="project" value="TreeGrafter"/>
</dbReference>
<evidence type="ECO:0000256" key="13">
    <source>
        <dbReference type="SAM" id="SignalP"/>
    </source>
</evidence>
<keyword evidence="4 13" id="KW-0732">Signal</keyword>
<evidence type="ECO:0000256" key="8">
    <source>
        <dbReference type="ARBA" id="ARBA00023157"/>
    </source>
</evidence>
<dbReference type="RefSeq" id="XP_015746499.2">
    <property type="nucleotide sequence ID" value="XM_015891013.2"/>
</dbReference>
<dbReference type="GO" id="GO:0042612">
    <property type="term" value="C:MHC class I protein complex"/>
    <property type="evidence" value="ECO:0007669"/>
    <property type="project" value="UniProtKB-KW"/>
</dbReference>
<dbReference type="GO" id="GO:0009897">
    <property type="term" value="C:external side of plasma membrane"/>
    <property type="evidence" value="ECO:0007669"/>
    <property type="project" value="TreeGrafter"/>
</dbReference>
<evidence type="ECO:0000256" key="10">
    <source>
        <dbReference type="RuleBase" id="RU004439"/>
    </source>
</evidence>
<feature type="region of interest" description="Disordered" evidence="11">
    <location>
        <begin position="371"/>
        <end position="391"/>
    </location>
</feature>
<dbReference type="RefSeq" id="XP_025032329.1">
    <property type="nucleotide sequence ID" value="XM_025176561.1"/>
</dbReference>
<dbReference type="RefSeq" id="XP_025032333.1">
    <property type="nucleotide sequence ID" value="XM_025176565.1"/>
</dbReference>
<evidence type="ECO:0000256" key="11">
    <source>
        <dbReference type="SAM" id="MobiDB-lite"/>
    </source>
</evidence>
<dbReference type="InterPro" id="IPR003006">
    <property type="entry name" value="Ig/MHC_CS"/>
</dbReference>
<accession>A0A9F3QW18</accession>
<gene>
    <name evidence="16 17 18 19 20 21 22" type="primary">LOC103066805</name>
</gene>
<dbReference type="Proteomes" id="UP000695026">
    <property type="component" value="Unplaced"/>
</dbReference>
<dbReference type="PROSITE" id="PS00290">
    <property type="entry name" value="IG_MHC"/>
    <property type="match status" value="1"/>
</dbReference>
<keyword evidence="2" id="KW-0490">MHC I</keyword>
<dbReference type="InterPro" id="IPR001039">
    <property type="entry name" value="MHC_I_a_a1/a2"/>
</dbReference>
<dbReference type="PRINTS" id="PR01638">
    <property type="entry name" value="MHCCLASSI"/>
</dbReference>
<dbReference type="InterPro" id="IPR007110">
    <property type="entry name" value="Ig-like_dom"/>
</dbReference>
<comment type="similarity">
    <text evidence="10">Belongs to the MHC class I family.</text>
</comment>
<dbReference type="InterPro" id="IPR050208">
    <property type="entry name" value="MHC_class-I_related"/>
</dbReference>
<dbReference type="InterPro" id="IPR011161">
    <property type="entry name" value="MHC_I-like_Ag-recog"/>
</dbReference>
<dbReference type="CDD" id="cd07698">
    <property type="entry name" value="IgC1_MHC_I_alpha3"/>
    <property type="match status" value="1"/>
</dbReference>
<dbReference type="InterPro" id="IPR036179">
    <property type="entry name" value="Ig-like_dom_sf"/>
</dbReference>
<feature type="region of interest" description="Disordered" evidence="11">
    <location>
        <begin position="341"/>
        <end position="360"/>
    </location>
</feature>
<dbReference type="InterPro" id="IPR003597">
    <property type="entry name" value="Ig_C1-set"/>
</dbReference>
<feature type="compositionally biased region" description="Basic and acidic residues" evidence="11">
    <location>
        <begin position="341"/>
        <end position="350"/>
    </location>
</feature>